<dbReference type="Pfam" id="PF19842">
    <property type="entry name" value="YqeC"/>
    <property type="match status" value="1"/>
</dbReference>
<accession>A0A930W1Q1</accession>
<dbReference type="EMBL" id="JABZGW010000119">
    <property type="protein sequence ID" value="MBF4807747.1"/>
    <property type="molecule type" value="Genomic_DNA"/>
</dbReference>
<reference evidence="1" key="1">
    <citation type="submission" date="2020-04" db="EMBL/GenBank/DDBJ databases">
        <title>Deep metagenomics examines the oral microbiome during advanced dental caries in children, revealing novel taxa and co-occurrences with host molecules.</title>
        <authorList>
            <person name="Baker J.L."/>
            <person name="Morton J.T."/>
            <person name="Dinis M."/>
            <person name="Alvarez R."/>
            <person name="Tran N.C."/>
            <person name="Knight R."/>
            <person name="Edlund A."/>
        </authorList>
    </citation>
    <scope>NUCLEOTIDE SEQUENCE</scope>
    <source>
        <strain evidence="1">JCVI_38_bin.5</strain>
    </source>
</reference>
<dbReference type="NCBIfam" id="TIGR03172">
    <property type="entry name" value="selenium cofactor biosynthesis protein YqeC"/>
    <property type="match status" value="1"/>
</dbReference>
<organism evidence="1 2">
    <name type="scientific">Lancefieldella rimae</name>
    <dbReference type="NCBI Taxonomy" id="1383"/>
    <lineage>
        <taxon>Bacteria</taxon>
        <taxon>Bacillati</taxon>
        <taxon>Actinomycetota</taxon>
        <taxon>Coriobacteriia</taxon>
        <taxon>Coriobacteriales</taxon>
        <taxon>Atopobiaceae</taxon>
        <taxon>Lancefieldella</taxon>
    </lineage>
</organism>
<evidence type="ECO:0000313" key="2">
    <source>
        <dbReference type="Proteomes" id="UP000698335"/>
    </source>
</evidence>
<name>A0A930W1Q1_9ACTN</name>
<gene>
    <name evidence="1" type="primary">yqeC</name>
    <name evidence="1" type="ORF">HXK26_03520</name>
</gene>
<evidence type="ECO:0000313" key="1">
    <source>
        <dbReference type="EMBL" id="MBF4807747.1"/>
    </source>
</evidence>
<dbReference type="Proteomes" id="UP000698335">
    <property type="component" value="Unassembled WGS sequence"/>
</dbReference>
<proteinExistence type="predicted"/>
<dbReference type="AlphaFoldDB" id="A0A930W1Q1"/>
<dbReference type="InterPro" id="IPR017587">
    <property type="entry name" value="YqeC"/>
</dbReference>
<comment type="caution">
    <text evidence="1">The sequence shown here is derived from an EMBL/GenBank/DDBJ whole genome shotgun (WGS) entry which is preliminary data.</text>
</comment>
<sequence>MNCYEVLGVLPGVTSVVGSGGKTTLLSKLSQEVRGTVVLTTSTHILPFPNMPLLENPTLSEMKDALTTHRVICVGTFSGEKHKLGPSALCAQELASVADYVFVEADGSKRLPLKAHAPHEPVIPEGSRLTIQVVGLSGFGQPVNQTVHRSEIFCDRAGCSPDDPTTPKRIAIVIAAEHASGAVQADVILANQAKSEKDLALARDFTKELRLQGDNTPVVAGSLFNSTFAEMRDR</sequence>
<protein>
    <submittedName>
        <fullName evidence="1">Selenium-dependent hydroxylase accessory protein YqeC</fullName>
    </submittedName>
</protein>